<keyword evidence="2" id="KW-1185">Reference proteome</keyword>
<gene>
    <name evidence="1" type="ORF">PSHT_02184</name>
</gene>
<sequence length="114" mass="12399">TKDDDQDDSNNIEPPPPLRSTAREVFKAISLFNNCIESNTSVDAEKLNQSMETYLEAPVGHLITAAQQKSIEAFFPPVVSLPGLIAQTWPSDLLSHGLVQAVGRHGTICSDRPV</sequence>
<reference evidence="2" key="2">
    <citation type="journal article" date="2018" name="BMC Genomics">
        <title>Genomic insights into host adaptation between the wheat stripe rust pathogen (Puccinia striiformis f. sp. tritici) and the barley stripe rust pathogen (Puccinia striiformis f. sp. hordei).</title>
        <authorList>
            <person name="Xia C."/>
            <person name="Wang M."/>
            <person name="Yin C."/>
            <person name="Cornejo O.E."/>
            <person name="Hulbert S.H."/>
            <person name="Chen X."/>
        </authorList>
    </citation>
    <scope>NUCLEOTIDE SEQUENCE [LARGE SCALE GENOMIC DNA]</scope>
    <source>
        <strain evidence="2">93TX-2</strain>
    </source>
</reference>
<proteinExistence type="predicted"/>
<evidence type="ECO:0000313" key="1">
    <source>
        <dbReference type="EMBL" id="POW21633.1"/>
    </source>
</evidence>
<accession>A0A2S4WIN5</accession>
<dbReference type="AlphaFoldDB" id="A0A2S4WIN5"/>
<reference evidence="1 2" key="1">
    <citation type="submission" date="2017-12" db="EMBL/GenBank/DDBJ databases">
        <title>Gene loss provides genomic basis for host adaptation in cereal stripe rust fungi.</title>
        <authorList>
            <person name="Xia C."/>
        </authorList>
    </citation>
    <scope>NUCLEOTIDE SEQUENCE [LARGE SCALE GENOMIC DNA]</scope>
    <source>
        <strain evidence="1 2">93TX-2</strain>
    </source>
</reference>
<feature type="non-terminal residue" evidence="1">
    <location>
        <position position="1"/>
    </location>
</feature>
<dbReference type="EMBL" id="PKSM01000018">
    <property type="protein sequence ID" value="POW21633.1"/>
    <property type="molecule type" value="Genomic_DNA"/>
</dbReference>
<organism evidence="1 2">
    <name type="scientific">Puccinia striiformis</name>
    <dbReference type="NCBI Taxonomy" id="27350"/>
    <lineage>
        <taxon>Eukaryota</taxon>
        <taxon>Fungi</taxon>
        <taxon>Dikarya</taxon>
        <taxon>Basidiomycota</taxon>
        <taxon>Pucciniomycotina</taxon>
        <taxon>Pucciniomycetes</taxon>
        <taxon>Pucciniales</taxon>
        <taxon>Pucciniaceae</taxon>
        <taxon>Puccinia</taxon>
    </lineage>
</organism>
<dbReference type="Proteomes" id="UP000238274">
    <property type="component" value="Unassembled WGS sequence"/>
</dbReference>
<comment type="caution">
    <text evidence="1">The sequence shown here is derived from an EMBL/GenBank/DDBJ whole genome shotgun (WGS) entry which is preliminary data.</text>
</comment>
<name>A0A2S4WIN5_9BASI</name>
<protein>
    <submittedName>
        <fullName evidence="1">Uncharacterized protein</fullName>
    </submittedName>
</protein>
<dbReference type="VEuPathDB" id="FungiDB:PSHT_02184"/>
<evidence type="ECO:0000313" key="2">
    <source>
        <dbReference type="Proteomes" id="UP000238274"/>
    </source>
</evidence>
<reference evidence="2" key="3">
    <citation type="journal article" date="2018" name="Mol. Plant Microbe Interact.">
        <title>Genome sequence resources for the wheat stripe rust pathogen (Puccinia striiformis f. sp. tritici) and the barley stripe rust pathogen (Puccinia striiformis f. sp. hordei).</title>
        <authorList>
            <person name="Xia C."/>
            <person name="Wang M."/>
            <person name="Yin C."/>
            <person name="Cornejo O.E."/>
            <person name="Hulbert S.H."/>
            <person name="Chen X."/>
        </authorList>
    </citation>
    <scope>NUCLEOTIDE SEQUENCE [LARGE SCALE GENOMIC DNA]</scope>
    <source>
        <strain evidence="2">93TX-2</strain>
    </source>
</reference>